<proteinExistence type="predicted"/>
<keyword evidence="2" id="KW-1185">Reference proteome</keyword>
<dbReference type="AlphaFoldDB" id="A0A448WKZ0"/>
<evidence type="ECO:0000313" key="2">
    <source>
        <dbReference type="Proteomes" id="UP000784294"/>
    </source>
</evidence>
<organism evidence="1 2">
    <name type="scientific">Protopolystoma xenopodis</name>
    <dbReference type="NCBI Taxonomy" id="117903"/>
    <lineage>
        <taxon>Eukaryota</taxon>
        <taxon>Metazoa</taxon>
        <taxon>Spiralia</taxon>
        <taxon>Lophotrochozoa</taxon>
        <taxon>Platyhelminthes</taxon>
        <taxon>Monogenea</taxon>
        <taxon>Polyopisthocotylea</taxon>
        <taxon>Polystomatidea</taxon>
        <taxon>Polystomatidae</taxon>
        <taxon>Protopolystoma</taxon>
    </lineage>
</organism>
<dbReference type="Proteomes" id="UP000784294">
    <property type="component" value="Unassembled WGS sequence"/>
</dbReference>
<gene>
    <name evidence="1" type="ORF">PXEA_LOCUS7730</name>
</gene>
<name>A0A448WKZ0_9PLAT</name>
<dbReference type="EMBL" id="CAAALY010020638">
    <property type="protein sequence ID" value="VEL14290.1"/>
    <property type="molecule type" value="Genomic_DNA"/>
</dbReference>
<accession>A0A448WKZ0</accession>
<evidence type="ECO:0000313" key="1">
    <source>
        <dbReference type="EMBL" id="VEL14290.1"/>
    </source>
</evidence>
<reference evidence="1" key="1">
    <citation type="submission" date="2018-11" db="EMBL/GenBank/DDBJ databases">
        <authorList>
            <consortium name="Pathogen Informatics"/>
        </authorList>
    </citation>
    <scope>NUCLEOTIDE SEQUENCE</scope>
</reference>
<sequence>MLATEEGDTIALHIEQGLRPAKLAVWNKLIPSLVQRGRKLTDSRNQQKLNKDTITEFGGDALSQQSALRTKSIGKH</sequence>
<comment type="caution">
    <text evidence="1">The sequence shown here is derived from an EMBL/GenBank/DDBJ whole genome shotgun (WGS) entry which is preliminary data.</text>
</comment>
<protein>
    <submittedName>
        <fullName evidence="1">Uncharacterized protein</fullName>
    </submittedName>
</protein>